<dbReference type="GO" id="GO:0071949">
    <property type="term" value="F:FAD binding"/>
    <property type="evidence" value="ECO:0007669"/>
    <property type="project" value="InterPro"/>
</dbReference>
<dbReference type="PANTHER" id="PTHR43716">
    <property type="entry name" value="D-2-HYDROXYGLUTARATE DEHYDROGENASE, MITOCHONDRIAL"/>
    <property type="match status" value="1"/>
</dbReference>
<dbReference type="OrthoDB" id="121051at2759"/>
<evidence type="ECO:0000256" key="11">
    <source>
        <dbReference type="ARBA" id="ARBA00023002"/>
    </source>
</evidence>
<dbReference type="InterPro" id="IPR016171">
    <property type="entry name" value="Vanillyl_alc_oxidase_C-sub2"/>
</dbReference>
<keyword evidence="9" id="KW-0274">FAD</keyword>
<dbReference type="SUPFAM" id="SSF55103">
    <property type="entry name" value="FAD-linked oxidases, C-terminal domain"/>
    <property type="match status" value="1"/>
</dbReference>
<accession>T2MA57</accession>
<dbReference type="Gene3D" id="1.10.45.10">
    <property type="entry name" value="Vanillyl-alcohol Oxidase, Chain A, domain 4"/>
    <property type="match status" value="1"/>
</dbReference>
<dbReference type="GO" id="GO:0030983">
    <property type="term" value="F:mismatched DNA binding"/>
    <property type="evidence" value="ECO:0007669"/>
    <property type="project" value="InterPro"/>
</dbReference>
<comment type="function">
    <text evidence="16">Catalyzes the oxidation of D-2-hydroxyglutarate (D-2-HG) to alpha-ketoglutarate. Also catalyzes the oxidation of other D-2-hydroxyacids, such as D-malate (D-MAL) and D-lactate (D-LAC). Exhibits high activities towards D-2-HG and D-MAL but a very weak activity towards D-LAC.</text>
</comment>
<evidence type="ECO:0000256" key="1">
    <source>
        <dbReference type="ARBA" id="ARBA00001974"/>
    </source>
</evidence>
<name>T2MA57_HYDVU</name>
<comment type="similarity">
    <text evidence="3">Belongs to the FAD-binding oxidoreductase/transferase type 4 family.</text>
</comment>
<evidence type="ECO:0000256" key="2">
    <source>
        <dbReference type="ARBA" id="ARBA00007094"/>
    </source>
</evidence>
<dbReference type="InterPro" id="IPR004113">
    <property type="entry name" value="FAD-bd_oxidored_4_C"/>
</dbReference>
<evidence type="ECO:0000256" key="12">
    <source>
        <dbReference type="ARBA" id="ARBA00023125"/>
    </source>
</evidence>
<dbReference type="InterPro" id="IPR006094">
    <property type="entry name" value="Oxid_FAD_bind_N"/>
</dbReference>
<dbReference type="Gene3D" id="3.30.70.2740">
    <property type="match status" value="1"/>
</dbReference>
<comment type="catalytic activity">
    <reaction evidence="17">
        <text>(R)-malate + A = oxaloacetate + AH2</text>
        <dbReference type="Rhea" id="RHEA:67460"/>
        <dbReference type="ChEBI" id="CHEBI:13193"/>
        <dbReference type="ChEBI" id="CHEBI:15588"/>
        <dbReference type="ChEBI" id="CHEBI:16452"/>
        <dbReference type="ChEBI" id="CHEBI:17499"/>
    </reaction>
    <physiologicalReaction direction="left-to-right" evidence="17">
        <dbReference type="Rhea" id="RHEA:67461"/>
    </physiologicalReaction>
</comment>
<evidence type="ECO:0000256" key="4">
    <source>
        <dbReference type="ARBA" id="ARBA00019000"/>
    </source>
</evidence>
<evidence type="ECO:0000256" key="5">
    <source>
        <dbReference type="ARBA" id="ARBA00022151"/>
    </source>
</evidence>
<keyword evidence="6" id="KW-0285">Flavoprotein</keyword>
<evidence type="ECO:0000256" key="8">
    <source>
        <dbReference type="ARBA" id="ARBA00022763"/>
    </source>
</evidence>
<dbReference type="EMBL" id="HAAD01002563">
    <property type="protein sequence ID" value="CDG68795.1"/>
    <property type="molecule type" value="mRNA"/>
</dbReference>
<keyword evidence="10" id="KW-0067">ATP-binding</keyword>
<dbReference type="GO" id="GO:0005739">
    <property type="term" value="C:mitochondrion"/>
    <property type="evidence" value="ECO:0007669"/>
    <property type="project" value="TreeGrafter"/>
</dbReference>
<sequence length="792" mass="89043">KFKMIQKRHTQIFFKLDFFKRFLSCDYTWKNYDVSRREDFSKVSDDDISYFKDLLPNRVITDENELEMYNTDWLKLVRGMSKVLLRPKTTEEVSNIVKYCNKRTLALCPQGGNTGLVGGSVPVFDEIILSFSLMNQVKSIDPVSGTVVCPSGVVLEQLDNCLYEHGLMVPLDLGAKGSCFIGGNVSTNAGGLRFLRYGSLHSSVLGVEAVLADGTILDCLSTLKKDNTGYDLKQLFIGSEGTLGLVTGVSLACPPRPKSVNLALLGINSFEEIQNVYLAAKSMLGEILSAFEFFDQSCALSVHENLKLRIPISEYPFYVLVETSGSSFEHDTEKLNTFLDYIMDKKIVLDGTLATEPSKIKELWEIRENIAVALLLDGDGCFKYDISLPVNSLYNIVNILKEKFSNRTKRIVGYGHFGDGNLHLNVVAPTYDKELLSQIEPIIFEYTASHKGSISAEHGIGFKKSKHMHYSRSNDAITLMRNLKNLMDPKAVIGVNDSNTSKINSALKETVSKCTEKLQSFCADTGNKNLTNDIVEDFSFKIDQISTNFEQHSDTFKKPPLVQHLSYTPLELQFMEIKSKHEDLLLFVECGYKYRFFGKDAEIAAEELNICKSMDHNFMTASIPVHRLHIHMSRLLENGHKVGVVAQTETSALKAAGNNKSAVFSRKLMYIYTKATYLNLEGTSTHDGTAIAYATLEHFIEKIQCFLLFITHYPTLCELKCKYTKSLSLYHMTFMSNDVDVNAIVLLYKLTKGKENRSYGINVARMAGIDETILNKAAYMSKELETSTFMKR</sequence>
<comment type="similarity">
    <text evidence="2">Belongs to the DNA mismatch repair MutS family. MSH3 subfamily.</text>
</comment>
<dbReference type="InterPro" id="IPR036318">
    <property type="entry name" value="FAD-bd_PCMH-like_sf"/>
</dbReference>
<dbReference type="InterPro" id="IPR027417">
    <property type="entry name" value="P-loop_NTPase"/>
</dbReference>
<dbReference type="InterPro" id="IPR016169">
    <property type="entry name" value="FAD-bd_PCMH_sub2"/>
</dbReference>
<dbReference type="SUPFAM" id="SSF52540">
    <property type="entry name" value="P-loop containing nucleoside triphosphate hydrolases"/>
    <property type="match status" value="1"/>
</dbReference>
<dbReference type="Gene3D" id="3.40.50.300">
    <property type="entry name" value="P-loop containing nucleotide triphosphate hydrolases"/>
    <property type="match status" value="1"/>
</dbReference>
<evidence type="ECO:0000256" key="17">
    <source>
        <dbReference type="ARBA" id="ARBA00049267"/>
    </source>
</evidence>
<dbReference type="AlphaFoldDB" id="T2MA57"/>
<dbReference type="Gene3D" id="3.30.70.2190">
    <property type="match status" value="1"/>
</dbReference>
<gene>
    <name evidence="19" type="primary">D2HGDH</name>
</gene>
<dbReference type="InterPro" id="IPR000432">
    <property type="entry name" value="DNA_mismatch_repair_MutS_C"/>
</dbReference>
<evidence type="ECO:0000256" key="14">
    <source>
        <dbReference type="ARBA" id="ARBA00039003"/>
    </source>
</evidence>
<protein>
    <recommendedName>
        <fullName evidence="15">D-2-hydroxyglutarate dehydrogenase, mitochondrial</fullName>
        <ecNumber evidence="14">1.1.99.39</ecNumber>
    </recommendedName>
    <alternativeName>
        <fullName evidence="4 5">DNA mismatch repair protein MSH3</fullName>
    </alternativeName>
</protein>
<feature type="non-terminal residue" evidence="19">
    <location>
        <position position="1"/>
    </location>
</feature>
<comment type="cofactor">
    <cofactor evidence="1">
        <name>FAD</name>
        <dbReference type="ChEBI" id="CHEBI:57692"/>
    </cofactor>
</comment>
<dbReference type="FunFam" id="3.30.70.2190:FF:000001">
    <property type="entry name" value="D-2-hydroxyglutarate dehydrogenase mitochondrial"/>
    <property type="match status" value="1"/>
</dbReference>
<keyword evidence="8" id="KW-0227">DNA damage</keyword>
<evidence type="ECO:0000256" key="10">
    <source>
        <dbReference type="ARBA" id="ARBA00022840"/>
    </source>
</evidence>
<dbReference type="FunFam" id="3.30.70.2740:FF:000002">
    <property type="entry name" value="D-2-hydroxyglutarate dehydrogenase mitochondrial"/>
    <property type="match status" value="1"/>
</dbReference>
<evidence type="ECO:0000256" key="16">
    <source>
        <dbReference type="ARBA" id="ARBA00045410"/>
    </source>
</evidence>
<feature type="domain" description="FAD-binding PCMH-type" evidence="18">
    <location>
        <begin position="77"/>
        <end position="256"/>
    </location>
</feature>
<dbReference type="InterPro" id="IPR007695">
    <property type="entry name" value="DNA_mismatch_repair_MutS-lik_N"/>
</dbReference>
<dbReference type="InterPro" id="IPR051264">
    <property type="entry name" value="FAD-oxidored/transferase_4"/>
</dbReference>
<dbReference type="SUPFAM" id="SSF56176">
    <property type="entry name" value="FAD-binding/transporter-associated domain-like"/>
    <property type="match status" value="1"/>
</dbReference>
<dbReference type="SUPFAM" id="SSF55271">
    <property type="entry name" value="DNA repair protein MutS, domain I"/>
    <property type="match status" value="1"/>
</dbReference>
<dbReference type="EC" id="1.1.99.39" evidence="14"/>
<evidence type="ECO:0000256" key="6">
    <source>
        <dbReference type="ARBA" id="ARBA00022630"/>
    </source>
</evidence>
<dbReference type="Pfam" id="PF02913">
    <property type="entry name" value="FAD-oxidase_C"/>
    <property type="match status" value="1"/>
</dbReference>
<keyword evidence="12" id="KW-0238">DNA-binding</keyword>
<dbReference type="FunFam" id="3.30.43.10:FF:000002">
    <property type="entry name" value="D-2-hydroxyglutarate dehydrogenase, mitochondrial"/>
    <property type="match status" value="1"/>
</dbReference>
<dbReference type="Pfam" id="PF01565">
    <property type="entry name" value="FAD_binding_4"/>
    <property type="match status" value="1"/>
</dbReference>
<dbReference type="Pfam" id="PF00488">
    <property type="entry name" value="MutS_V"/>
    <property type="match status" value="1"/>
</dbReference>
<dbReference type="Pfam" id="PF01624">
    <property type="entry name" value="MutS_I"/>
    <property type="match status" value="1"/>
</dbReference>
<evidence type="ECO:0000256" key="15">
    <source>
        <dbReference type="ARBA" id="ARBA00039639"/>
    </source>
</evidence>
<dbReference type="PANTHER" id="PTHR43716:SF1">
    <property type="entry name" value="D-2-HYDROXYGLUTARATE DEHYDROGENASE, MITOCHONDRIAL"/>
    <property type="match status" value="1"/>
</dbReference>
<evidence type="ECO:0000256" key="7">
    <source>
        <dbReference type="ARBA" id="ARBA00022741"/>
    </source>
</evidence>
<dbReference type="InterPro" id="IPR016151">
    <property type="entry name" value="DNA_mismatch_repair_MutS_N"/>
</dbReference>
<evidence type="ECO:0000256" key="13">
    <source>
        <dbReference type="ARBA" id="ARBA00023204"/>
    </source>
</evidence>
<organism evidence="19">
    <name type="scientific">Hydra vulgaris</name>
    <name type="common">Hydra</name>
    <name type="synonym">Hydra attenuata</name>
    <dbReference type="NCBI Taxonomy" id="6087"/>
    <lineage>
        <taxon>Eukaryota</taxon>
        <taxon>Metazoa</taxon>
        <taxon>Cnidaria</taxon>
        <taxon>Hydrozoa</taxon>
        <taxon>Hydroidolina</taxon>
        <taxon>Anthoathecata</taxon>
        <taxon>Aplanulata</taxon>
        <taxon>Hydridae</taxon>
        <taxon>Hydra</taxon>
    </lineage>
</organism>
<evidence type="ECO:0000256" key="3">
    <source>
        <dbReference type="ARBA" id="ARBA00008000"/>
    </source>
</evidence>
<dbReference type="SMART" id="SM00534">
    <property type="entry name" value="MUTSac"/>
    <property type="match status" value="1"/>
</dbReference>
<dbReference type="Gene3D" id="3.30.465.10">
    <property type="match status" value="1"/>
</dbReference>
<dbReference type="PROSITE" id="PS51387">
    <property type="entry name" value="FAD_PCMH"/>
    <property type="match status" value="1"/>
</dbReference>
<keyword evidence="13" id="KW-0234">DNA repair</keyword>
<dbReference type="FunFam" id="3.40.1170.10:FF:000004">
    <property type="entry name" value="DNA mismatch repair protein"/>
    <property type="match status" value="1"/>
</dbReference>
<proteinExistence type="evidence at transcript level"/>
<evidence type="ECO:0000256" key="9">
    <source>
        <dbReference type="ARBA" id="ARBA00022827"/>
    </source>
</evidence>
<dbReference type="InterPro" id="IPR016164">
    <property type="entry name" value="FAD-linked_Oxase-like_C"/>
</dbReference>
<dbReference type="GO" id="GO:0051990">
    <property type="term" value="F:(R)-2-hydroxyglutarate dehydrogenase activity"/>
    <property type="evidence" value="ECO:0007669"/>
    <property type="project" value="UniProtKB-EC"/>
</dbReference>
<dbReference type="InterPro" id="IPR016167">
    <property type="entry name" value="FAD-bd_PCMH_sub1"/>
</dbReference>
<evidence type="ECO:0000313" key="19">
    <source>
        <dbReference type="EMBL" id="CDG68795.1"/>
    </source>
</evidence>
<keyword evidence="7" id="KW-0547">Nucleotide-binding</keyword>
<dbReference type="GO" id="GO:0005524">
    <property type="term" value="F:ATP binding"/>
    <property type="evidence" value="ECO:0007669"/>
    <property type="project" value="UniProtKB-KW"/>
</dbReference>
<reference evidence="19" key="1">
    <citation type="journal article" date="2013" name="Genome Biol. Evol.">
        <title>Punctuated emergences of genetic and phenotypic innovations in eumetazoan, bilaterian, euteleostome, and hominidae ancestors.</title>
        <authorList>
            <person name="Wenger Y."/>
            <person name="Galliot B."/>
        </authorList>
    </citation>
    <scope>NUCLEOTIDE SEQUENCE</scope>
    <source>
        <tissue evidence="19">Whole animals</tissue>
    </source>
</reference>
<dbReference type="GO" id="GO:0006298">
    <property type="term" value="P:mismatch repair"/>
    <property type="evidence" value="ECO:0007669"/>
    <property type="project" value="InterPro"/>
</dbReference>
<dbReference type="InterPro" id="IPR016166">
    <property type="entry name" value="FAD-bd_PCMH"/>
</dbReference>
<dbReference type="Gene3D" id="3.30.43.10">
    <property type="entry name" value="Uridine Diphospho-n-acetylenolpyruvylglucosamine Reductase, domain 2"/>
    <property type="match status" value="1"/>
</dbReference>
<dbReference type="FunFam" id="3.30.465.10:FF:000001">
    <property type="entry name" value="D-2-hydroxyglutarate dehydrogenase, mitochondrial"/>
    <property type="match status" value="1"/>
</dbReference>
<dbReference type="Gene3D" id="3.40.1170.10">
    <property type="entry name" value="DNA repair protein MutS, domain I"/>
    <property type="match status" value="1"/>
</dbReference>
<keyword evidence="11" id="KW-0560">Oxidoreductase</keyword>
<evidence type="ECO:0000259" key="18">
    <source>
        <dbReference type="PROSITE" id="PS51387"/>
    </source>
</evidence>